<sequence length="42" mass="4600">MIPISPLDYLVAFATAFLLGALWTLCFGCYANKIRREAAAHA</sequence>
<name>A0ABM8P5S7_9BURK</name>
<comment type="caution">
    <text evidence="2">The sequence shown here is derived from an EMBL/GenBank/DDBJ whole genome shotgun (WGS) entry which is preliminary data.</text>
</comment>
<protein>
    <submittedName>
        <fullName evidence="2">Uncharacterized protein</fullName>
    </submittedName>
</protein>
<feature type="transmembrane region" description="Helical" evidence="1">
    <location>
        <begin position="12"/>
        <end position="31"/>
    </location>
</feature>
<organism evidence="2 3">
    <name type="scientific">Paraburkholderia metrosideri</name>
    <dbReference type="NCBI Taxonomy" id="580937"/>
    <lineage>
        <taxon>Bacteria</taxon>
        <taxon>Pseudomonadati</taxon>
        <taxon>Pseudomonadota</taxon>
        <taxon>Betaproteobacteria</taxon>
        <taxon>Burkholderiales</taxon>
        <taxon>Burkholderiaceae</taxon>
        <taxon>Paraburkholderia</taxon>
    </lineage>
</organism>
<reference evidence="2 3" key="1">
    <citation type="submission" date="2020-10" db="EMBL/GenBank/DDBJ databases">
        <authorList>
            <person name="Peeters C."/>
        </authorList>
    </citation>
    <scope>NUCLEOTIDE SEQUENCE [LARGE SCALE GENOMIC DNA]</scope>
    <source>
        <strain evidence="2 3">LMG 28140</strain>
    </source>
</reference>
<evidence type="ECO:0000313" key="2">
    <source>
        <dbReference type="EMBL" id="CAD6557044.1"/>
    </source>
</evidence>
<proteinExistence type="predicted"/>
<accession>A0ABM8P5S7</accession>
<dbReference type="Proteomes" id="UP000598032">
    <property type="component" value="Unassembled WGS sequence"/>
</dbReference>
<gene>
    <name evidence="2" type="ORF">LMG28140_06049</name>
</gene>
<evidence type="ECO:0000313" key="3">
    <source>
        <dbReference type="Proteomes" id="UP000598032"/>
    </source>
</evidence>
<keyword evidence="1" id="KW-1133">Transmembrane helix</keyword>
<evidence type="ECO:0000256" key="1">
    <source>
        <dbReference type="SAM" id="Phobius"/>
    </source>
</evidence>
<keyword evidence="1" id="KW-0812">Transmembrane</keyword>
<keyword evidence="1" id="KW-0472">Membrane</keyword>
<dbReference type="EMBL" id="CAJHCP010000017">
    <property type="protein sequence ID" value="CAD6557044.1"/>
    <property type="molecule type" value="Genomic_DNA"/>
</dbReference>
<keyword evidence="3" id="KW-1185">Reference proteome</keyword>